<evidence type="ECO:0000259" key="1">
    <source>
        <dbReference type="PROSITE" id="PS50112"/>
    </source>
</evidence>
<dbReference type="CDD" id="cd00130">
    <property type="entry name" value="PAS"/>
    <property type="match status" value="1"/>
</dbReference>
<dbReference type="AlphaFoldDB" id="A0A4P7CTW0"/>
<gene>
    <name evidence="4" type="ORF">E1956_08985</name>
</gene>
<dbReference type="KEGG" id="ppai:E1956_08985"/>
<dbReference type="InterPro" id="IPR029787">
    <property type="entry name" value="Nucleotide_cyclase"/>
</dbReference>
<dbReference type="CDD" id="cd01948">
    <property type="entry name" value="EAL"/>
    <property type="match status" value="1"/>
</dbReference>
<dbReference type="InterPro" id="IPR035919">
    <property type="entry name" value="EAL_sf"/>
</dbReference>
<sequence>MEANRITAPLPGWLRTVLDRLRPRAGRTGERRDAHPGVPLACADGAPPSSPLPEAQTVPARAATGGMGRPSSSEATGADARSRAFEQTAAAVDFLVHVDRNLRFLYVSDASLRFAGYHREFLLGATLHDLVAPDDLARLDALFARAQESGVVEKDTIDLVKALTYPLAVELRVQSSTWSGVDGFAVAGFDVSDWQRVQGRLTHALHHDPLTGLPNQAALEPALERAQAEADRHGTPIALLLLDLDDYQRVNRALGYDAGDELLRETARRLTHLTRPGELIARTGSDEFAILITPPSTSHGSSQGVPPRGGAPIDVRGAAEALARRLLTSILQPYSFRDQPVHLAASIGIAFHPEQRPDCGESDAQPESTPLIRRADQALQQAKAAGGNTLMLHVPDDDPTDAQRLKLESDLHDGVRNGEFSLHFQPITSSATRGVVGVEALIRWQHPLHGLVPPSTFIPLAESVGLINYLGNWVLRAACMQLTQWDEQGIALQYVAVNVSPQQFRNPRFKESVEEAIRLTGIDPRRLVFEITESVLMHDPQHAVTLLEELTGLGIRFAVDDFGTGYSSLAYLQRFPLSKLKIDRSFVVNLLTSRNDQAIVNAVVGLARTLELELVAEGVETEAQRELLTKMGCDHIQGWLVCKALPSEELSQRFESRTLHVHGVH</sequence>
<dbReference type="SMART" id="SM00091">
    <property type="entry name" value="PAS"/>
    <property type="match status" value="1"/>
</dbReference>
<dbReference type="PROSITE" id="PS50887">
    <property type="entry name" value="GGDEF"/>
    <property type="match status" value="1"/>
</dbReference>
<evidence type="ECO:0000259" key="3">
    <source>
        <dbReference type="PROSITE" id="PS50887"/>
    </source>
</evidence>
<dbReference type="FunFam" id="3.20.20.450:FF:000001">
    <property type="entry name" value="Cyclic di-GMP phosphodiesterase yahA"/>
    <property type="match status" value="1"/>
</dbReference>
<dbReference type="InterPro" id="IPR001633">
    <property type="entry name" value="EAL_dom"/>
</dbReference>
<dbReference type="Gene3D" id="3.30.450.20">
    <property type="entry name" value="PAS domain"/>
    <property type="match status" value="1"/>
</dbReference>
<dbReference type="PROSITE" id="PS50883">
    <property type="entry name" value="EAL"/>
    <property type="match status" value="1"/>
</dbReference>
<dbReference type="Pfam" id="PF00563">
    <property type="entry name" value="EAL"/>
    <property type="match status" value="1"/>
</dbReference>
<feature type="domain" description="PAS" evidence="1">
    <location>
        <begin position="77"/>
        <end position="150"/>
    </location>
</feature>
<name>A0A4P7CTW0_9BURK</name>
<dbReference type="InterPro" id="IPR000160">
    <property type="entry name" value="GGDEF_dom"/>
</dbReference>
<dbReference type="InterPro" id="IPR013656">
    <property type="entry name" value="PAS_4"/>
</dbReference>
<dbReference type="SUPFAM" id="SSF55785">
    <property type="entry name" value="PYP-like sensor domain (PAS domain)"/>
    <property type="match status" value="1"/>
</dbReference>
<feature type="domain" description="GGDEF" evidence="3">
    <location>
        <begin position="235"/>
        <end position="395"/>
    </location>
</feature>
<dbReference type="InterPro" id="IPR035965">
    <property type="entry name" value="PAS-like_dom_sf"/>
</dbReference>
<dbReference type="InterPro" id="IPR043128">
    <property type="entry name" value="Rev_trsase/Diguanyl_cyclase"/>
</dbReference>
<dbReference type="Proteomes" id="UP000295727">
    <property type="component" value="Chromosome 1"/>
</dbReference>
<dbReference type="PANTHER" id="PTHR44757:SF2">
    <property type="entry name" value="BIOFILM ARCHITECTURE MAINTENANCE PROTEIN MBAA"/>
    <property type="match status" value="1"/>
</dbReference>
<organism evidence="4 5">
    <name type="scientific">Paraburkholderia pallida</name>
    <dbReference type="NCBI Taxonomy" id="2547399"/>
    <lineage>
        <taxon>Bacteria</taxon>
        <taxon>Pseudomonadati</taxon>
        <taxon>Pseudomonadota</taxon>
        <taxon>Betaproteobacteria</taxon>
        <taxon>Burkholderiales</taxon>
        <taxon>Burkholderiaceae</taxon>
        <taxon>Paraburkholderia</taxon>
    </lineage>
</organism>
<dbReference type="Gene3D" id="3.20.20.450">
    <property type="entry name" value="EAL domain"/>
    <property type="match status" value="1"/>
</dbReference>
<proteinExistence type="predicted"/>
<dbReference type="NCBIfam" id="TIGR00254">
    <property type="entry name" value="GGDEF"/>
    <property type="match status" value="1"/>
</dbReference>
<feature type="domain" description="EAL" evidence="2">
    <location>
        <begin position="404"/>
        <end position="658"/>
    </location>
</feature>
<dbReference type="InterPro" id="IPR000014">
    <property type="entry name" value="PAS"/>
</dbReference>
<dbReference type="SUPFAM" id="SSF141868">
    <property type="entry name" value="EAL domain-like"/>
    <property type="match status" value="1"/>
</dbReference>
<dbReference type="EMBL" id="CP038148">
    <property type="protein sequence ID" value="QBQ97293.1"/>
    <property type="molecule type" value="Genomic_DNA"/>
</dbReference>
<dbReference type="Pfam" id="PF00990">
    <property type="entry name" value="GGDEF"/>
    <property type="match status" value="1"/>
</dbReference>
<dbReference type="NCBIfam" id="TIGR00229">
    <property type="entry name" value="sensory_box"/>
    <property type="match status" value="1"/>
</dbReference>
<protein>
    <submittedName>
        <fullName evidence="4">GGDEF domain-containing protein</fullName>
    </submittedName>
</protein>
<dbReference type="PROSITE" id="PS50112">
    <property type="entry name" value="PAS"/>
    <property type="match status" value="1"/>
</dbReference>
<dbReference type="OrthoDB" id="9813903at2"/>
<evidence type="ECO:0000313" key="5">
    <source>
        <dbReference type="Proteomes" id="UP000295727"/>
    </source>
</evidence>
<dbReference type="SMART" id="SM00052">
    <property type="entry name" value="EAL"/>
    <property type="match status" value="1"/>
</dbReference>
<keyword evidence="5" id="KW-1185">Reference proteome</keyword>
<dbReference type="SMART" id="SM00267">
    <property type="entry name" value="GGDEF"/>
    <property type="match status" value="1"/>
</dbReference>
<dbReference type="SUPFAM" id="SSF55073">
    <property type="entry name" value="Nucleotide cyclase"/>
    <property type="match status" value="1"/>
</dbReference>
<dbReference type="RefSeq" id="WP_134748279.1">
    <property type="nucleotide sequence ID" value="NZ_CP038148.1"/>
</dbReference>
<reference evidence="4 5" key="1">
    <citation type="submission" date="2019-03" db="EMBL/GenBank/DDBJ databases">
        <title>Paraburkholderia sp. 7MH5, isolated from subtropical forest soil.</title>
        <authorList>
            <person name="Gao Z.-H."/>
            <person name="Qiu L.-H."/>
        </authorList>
    </citation>
    <scope>NUCLEOTIDE SEQUENCE [LARGE SCALE GENOMIC DNA]</scope>
    <source>
        <strain evidence="4 5">7MH5</strain>
    </source>
</reference>
<evidence type="ECO:0000259" key="2">
    <source>
        <dbReference type="PROSITE" id="PS50883"/>
    </source>
</evidence>
<evidence type="ECO:0000313" key="4">
    <source>
        <dbReference type="EMBL" id="QBQ97293.1"/>
    </source>
</evidence>
<dbReference type="Gene3D" id="3.30.70.270">
    <property type="match status" value="1"/>
</dbReference>
<dbReference type="Pfam" id="PF08448">
    <property type="entry name" value="PAS_4"/>
    <property type="match status" value="1"/>
</dbReference>
<dbReference type="InterPro" id="IPR052155">
    <property type="entry name" value="Biofilm_reg_signaling"/>
</dbReference>
<dbReference type="CDD" id="cd01949">
    <property type="entry name" value="GGDEF"/>
    <property type="match status" value="1"/>
</dbReference>
<accession>A0A4P7CTW0</accession>
<dbReference type="PANTHER" id="PTHR44757">
    <property type="entry name" value="DIGUANYLATE CYCLASE DGCP"/>
    <property type="match status" value="1"/>
</dbReference>